<feature type="domain" description="Putative restriction endonuclease" evidence="1">
    <location>
        <begin position="9"/>
        <end position="183"/>
    </location>
</feature>
<gene>
    <name evidence="2" type="ORF">HJG54_18815</name>
</gene>
<accession>A0AA96WLW4</accession>
<evidence type="ECO:0000259" key="1">
    <source>
        <dbReference type="Pfam" id="PF05685"/>
    </source>
</evidence>
<dbReference type="InterPro" id="IPR012296">
    <property type="entry name" value="Nuclease_put_TT1808"/>
</dbReference>
<dbReference type="PANTHER" id="PTHR34107">
    <property type="entry name" value="SLL0198 PROTEIN-RELATED"/>
    <property type="match status" value="1"/>
</dbReference>
<evidence type="ECO:0000313" key="2">
    <source>
        <dbReference type="EMBL" id="WNZ24696.1"/>
    </source>
</evidence>
<keyword evidence="2" id="KW-0378">Hydrolase</keyword>
<dbReference type="CDD" id="cd06260">
    <property type="entry name" value="DUF820-like"/>
    <property type="match status" value="1"/>
</dbReference>
<keyword evidence="2" id="KW-0540">Nuclease</keyword>
<sequence>MTQALKLTFEEYLRLEPGSLPDGQFEYVDGALKELPPEAQPNIAIANYLFLLLVNAGIPFNLIYPHSGEVEVPVLQEGDPRTRFPDLVILRQEHLALTQKRLTITCEMPPPVLIAEVVSPGNANERRDYKRKREQYQELGVPEYWLINPVQQTIMVLAAQTGVSRFGTFRGSEQIVSLQFPDLTAEQVLNAGA</sequence>
<dbReference type="Pfam" id="PF05685">
    <property type="entry name" value="Uma2"/>
    <property type="match status" value="1"/>
</dbReference>
<dbReference type="RefSeq" id="WP_316430618.1">
    <property type="nucleotide sequence ID" value="NZ_CP053586.1"/>
</dbReference>
<organism evidence="2">
    <name type="scientific">Leptolyngbya sp. NK1-12</name>
    <dbReference type="NCBI Taxonomy" id="2547451"/>
    <lineage>
        <taxon>Bacteria</taxon>
        <taxon>Bacillati</taxon>
        <taxon>Cyanobacteriota</taxon>
        <taxon>Cyanophyceae</taxon>
        <taxon>Leptolyngbyales</taxon>
        <taxon>Leptolyngbyaceae</taxon>
        <taxon>Leptolyngbya group</taxon>
        <taxon>Leptolyngbya</taxon>
    </lineage>
</organism>
<name>A0AA96WLW4_9CYAN</name>
<dbReference type="GO" id="GO:0004519">
    <property type="term" value="F:endonuclease activity"/>
    <property type="evidence" value="ECO:0007669"/>
    <property type="project" value="UniProtKB-KW"/>
</dbReference>
<proteinExistence type="predicted"/>
<protein>
    <submittedName>
        <fullName evidence="2">Uma2 family endonuclease</fullName>
    </submittedName>
</protein>
<dbReference type="AlphaFoldDB" id="A0AA96WLW4"/>
<dbReference type="SUPFAM" id="SSF52980">
    <property type="entry name" value="Restriction endonuclease-like"/>
    <property type="match status" value="1"/>
</dbReference>
<dbReference type="InterPro" id="IPR008538">
    <property type="entry name" value="Uma2"/>
</dbReference>
<keyword evidence="2" id="KW-0255">Endonuclease</keyword>
<dbReference type="InterPro" id="IPR011335">
    <property type="entry name" value="Restrct_endonuc-II-like"/>
</dbReference>
<dbReference type="Gene3D" id="3.90.1570.10">
    <property type="entry name" value="tt1808, chain A"/>
    <property type="match status" value="1"/>
</dbReference>
<reference evidence="2" key="1">
    <citation type="submission" date="2020-05" db="EMBL/GenBank/DDBJ databases">
        <authorList>
            <person name="Zhu T."/>
            <person name="Keshari N."/>
            <person name="Lu X."/>
        </authorList>
    </citation>
    <scope>NUCLEOTIDE SEQUENCE</scope>
    <source>
        <strain evidence="2">NK1-12</strain>
    </source>
</reference>
<dbReference type="EMBL" id="CP053586">
    <property type="protein sequence ID" value="WNZ24696.1"/>
    <property type="molecule type" value="Genomic_DNA"/>
</dbReference>
<dbReference type="PANTHER" id="PTHR34107:SF2">
    <property type="entry name" value="SLL0888 PROTEIN"/>
    <property type="match status" value="1"/>
</dbReference>